<name>A0A1Y2EG60_9FUNG</name>
<dbReference type="AlphaFoldDB" id="A0A1Y2EG60"/>
<proteinExistence type="predicted"/>
<evidence type="ECO:0000256" key="1">
    <source>
        <dbReference type="SAM" id="Coils"/>
    </source>
</evidence>
<evidence type="ECO:0000313" key="2">
    <source>
        <dbReference type="EMBL" id="ORY70561.1"/>
    </source>
</evidence>
<evidence type="ECO:0000313" key="3">
    <source>
        <dbReference type="Proteomes" id="UP000193920"/>
    </source>
</evidence>
<dbReference type="EMBL" id="MCOG01000043">
    <property type="protein sequence ID" value="ORY70561.1"/>
    <property type="molecule type" value="Genomic_DNA"/>
</dbReference>
<feature type="coiled-coil region" evidence="1">
    <location>
        <begin position="26"/>
        <end position="53"/>
    </location>
</feature>
<organism evidence="2 3">
    <name type="scientific">Neocallimastix californiae</name>
    <dbReference type="NCBI Taxonomy" id="1754190"/>
    <lineage>
        <taxon>Eukaryota</taxon>
        <taxon>Fungi</taxon>
        <taxon>Fungi incertae sedis</taxon>
        <taxon>Chytridiomycota</taxon>
        <taxon>Chytridiomycota incertae sedis</taxon>
        <taxon>Neocallimastigomycetes</taxon>
        <taxon>Neocallimastigales</taxon>
        <taxon>Neocallimastigaceae</taxon>
        <taxon>Neocallimastix</taxon>
    </lineage>
</organism>
<protein>
    <submittedName>
        <fullName evidence="2">Uncharacterized protein</fullName>
    </submittedName>
</protein>
<sequence>MELKKLENQQLSLNEIKVLNDYGLQYRLSSDKIDKLKKKIEMKEKEKEIILNGLKLLKKHYFIVPFQKKYCFVKQIIHGTLPYYQKKKKRNNYISKKEYYLERIKVLSWIPIIPYSEEINEQIDNEKYNIDRKYILISC</sequence>
<gene>
    <name evidence="2" type="ORF">LY90DRAFT_638996</name>
</gene>
<keyword evidence="1" id="KW-0175">Coiled coil</keyword>
<keyword evidence="3" id="KW-1185">Reference proteome</keyword>
<comment type="caution">
    <text evidence="2">The sequence shown here is derived from an EMBL/GenBank/DDBJ whole genome shotgun (WGS) entry which is preliminary data.</text>
</comment>
<dbReference type="Proteomes" id="UP000193920">
    <property type="component" value="Unassembled WGS sequence"/>
</dbReference>
<reference evidence="2 3" key="1">
    <citation type="submission" date="2016-08" db="EMBL/GenBank/DDBJ databases">
        <title>A Parts List for Fungal Cellulosomes Revealed by Comparative Genomics.</title>
        <authorList>
            <consortium name="DOE Joint Genome Institute"/>
            <person name="Haitjema C.H."/>
            <person name="Gilmore S.P."/>
            <person name="Henske J.K."/>
            <person name="Solomon K.V."/>
            <person name="De Groot R."/>
            <person name="Kuo A."/>
            <person name="Mondo S.J."/>
            <person name="Salamov A.A."/>
            <person name="Labutti K."/>
            <person name="Zhao Z."/>
            <person name="Chiniquy J."/>
            <person name="Barry K."/>
            <person name="Brewer H.M."/>
            <person name="Purvine S.O."/>
            <person name="Wright A.T."/>
            <person name="Boxma B."/>
            <person name="Van Alen T."/>
            <person name="Hackstein J.H."/>
            <person name="Baker S.E."/>
            <person name="Grigoriev I.V."/>
            <person name="O'Malley M.A."/>
        </authorList>
    </citation>
    <scope>NUCLEOTIDE SEQUENCE [LARGE SCALE GENOMIC DNA]</scope>
    <source>
        <strain evidence="2 3">G1</strain>
    </source>
</reference>
<accession>A0A1Y2EG60</accession>